<sequence length="169" mass="18889">MTDPLRPVVFCGPSGVGKGTLIEMLMRRFPDGQFGFSVSHTTREPREGETNGVQYNFTTKEAIKNEIAEGNFIEYAEVHGKYYGTSVAAVESVRKQGKICILDIDVQGVQKVKESSLQPLYLFISPPSMESLEKRLRGRGTETEDQMKMRLGNAAKELEYGYVKNGKND</sequence>
<evidence type="ECO:0000256" key="5">
    <source>
        <dbReference type="ARBA" id="ARBA00022777"/>
    </source>
</evidence>
<dbReference type="PANTHER" id="PTHR23117">
    <property type="entry name" value="GUANYLATE KINASE-RELATED"/>
    <property type="match status" value="1"/>
</dbReference>
<proteinExistence type="inferred from homology"/>
<dbReference type="NCBIfam" id="TIGR03263">
    <property type="entry name" value="guanyl_kin"/>
    <property type="match status" value="1"/>
</dbReference>
<dbReference type="AlphaFoldDB" id="B7FVM9"/>
<dbReference type="RefSeq" id="XP_002178734.1">
    <property type="nucleotide sequence ID" value="XM_002178698.1"/>
</dbReference>
<dbReference type="GO" id="GO:0005829">
    <property type="term" value="C:cytosol"/>
    <property type="evidence" value="ECO:0007669"/>
    <property type="project" value="TreeGrafter"/>
</dbReference>
<gene>
    <name evidence="8" type="ORF">PHATRDRAFT_11281</name>
</gene>
<evidence type="ECO:0000256" key="2">
    <source>
        <dbReference type="ARBA" id="ARBA00012961"/>
    </source>
</evidence>
<comment type="similarity">
    <text evidence="1">Belongs to the guanylate kinase family.</text>
</comment>
<evidence type="ECO:0000313" key="8">
    <source>
        <dbReference type="EMBL" id="EEC49432.1"/>
    </source>
</evidence>
<dbReference type="EC" id="2.7.4.8" evidence="2"/>
<dbReference type="EMBL" id="CM000608">
    <property type="protein sequence ID" value="EEC49432.1"/>
    <property type="molecule type" value="Genomic_DNA"/>
</dbReference>
<dbReference type="PROSITE" id="PS00856">
    <property type="entry name" value="GUANYLATE_KINASE_1"/>
    <property type="match status" value="1"/>
</dbReference>
<evidence type="ECO:0000256" key="1">
    <source>
        <dbReference type="ARBA" id="ARBA00005790"/>
    </source>
</evidence>
<keyword evidence="4" id="KW-0547">Nucleotide-binding</keyword>
<dbReference type="InterPro" id="IPR017665">
    <property type="entry name" value="Guanylate_kinase"/>
</dbReference>
<dbReference type="SMART" id="SM00072">
    <property type="entry name" value="GuKc"/>
    <property type="match status" value="1"/>
</dbReference>
<dbReference type="eggNOG" id="KOG0707">
    <property type="taxonomic scope" value="Eukaryota"/>
</dbReference>
<evidence type="ECO:0000313" key="9">
    <source>
        <dbReference type="Proteomes" id="UP000000759"/>
    </source>
</evidence>
<dbReference type="PANTHER" id="PTHR23117:SF13">
    <property type="entry name" value="GUANYLATE KINASE"/>
    <property type="match status" value="1"/>
</dbReference>
<dbReference type="Pfam" id="PF00625">
    <property type="entry name" value="Guanylate_kin"/>
    <property type="match status" value="1"/>
</dbReference>
<protein>
    <recommendedName>
        <fullName evidence="2">guanylate kinase</fullName>
        <ecNumber evidence="2">2.7.4.8</ecNumber>
    </recommendedName>
</protein>
<dbReference type="InterPro" id="IPR020590">
    <property type="entry name" value="Guanylate_kinase_CS"/>
</dbReference>
<reference evidence="9" key="2">
    <citation type="submission" date="2008-08" db="EMBL/GenBank/DDBJ databases">
        <authorList>
            <consortium name="Diatom Consortium"/>
            <person name="Grigoriev I."/>
            <person name="Grimwood J."/>
            <person name="Kuo A."/>
            <person name="Otillar R.P."/>
            <person name="Salamov A."/>
            <person name="Detter J.C."/>
            <person name="Lindquist E."/>
            <person name="Shapiro H."/>
            <person name="Lucas S."/>
            <person name="Glavina del Rio T."/>
            <person name="Pitluck S."/>
            <person name="Rokhsar D."/>
            <person name="Bowler C."/>
        </authorList>
    </citation>
    <scope>GENOME REANNOTATION</scope>
    <source>
        <strain evidence="9">CCAP 1055/1</strain>
    </source>
</reference>
<dbReference type="HOGENOM" id="CLU_001715_0_4_1"/>
<dbReference type="FunFam" id="3.30.63.10:FF:000002">
    <property type="entry name" value="Guanylate kinase 1"/>
    <property type="match status" value="1"/>
</dbReference>
<dbReference type="GO" id="GO:0004385">
    <property type="term" value="F:GMP kinase activity"/>
    <property type="evidence" value="ECO:0007669"/>
    <property type="project" value="UniProtKB-EC"/>
</dbReference>
<keyword evidence="3" id="KW-0808">Transferase</keyword>
<dbReference type="STRING" id="556484.B7FVM9"/>
<keyword evidence="6" id="KW-0067">ATP-binding</keyword>
<dbReference type="InParanoid" id="B7FVM9"/>
<evidence type="ECO:0000256" key="6">
    <source>
        <dbReference type="ARBA" id="ARBA00022840"/>
    </source>
</evidence>
<evidence type="ECO:0000256" key="4">
    <source>
        <dbReference type="ARBA" id="ARBA00022741"/>
    </source>
</evidence>
<dbReference type="KEGG" id="pti:PHATRDRAFT_11281"/>
<dbReference type="Gene3D" id="3.40.50.300">
    <property type="entry name" value="P-loop containing nucleotide triphosphate hydrolases"/>
    <property type="match status" value="1"/>
</dbReference>
<dbReference type="PROSITE" id="PS50052">
    <property type="entry name" value="GUANYLATE_KINASE_2"/>
    <property type="match status" value="1"/>
</dbReference>
<dbReference type="PaxDb" id="2850-Phatr11281"/>
<feature type="domain" description="Guanylate kinase-like" evidence="7">
    <location>
        <begin position="5"/>
        <end position="169"/>
    </location>
</feature>
<name>B7FVM9_PHATC</name>
<reference evidence="8 9" key="1">
    <citation type="journal article" date="2008" name="Nature">
        <title>The Phaeodactylum genome reveals the evolutionary history of diatom genomes.</title>
        <authorList>
            <person name="Bowler C."/>
            <person name="Allen A.E."/>
            <person name="Badger J.H."/>
            <person name="Grimwood J."/>
            <person name="Jabbari K."/>
            <person name="Kuo A."/>
            <person name="Maheswari U."/>
            <person name="Martens C."/>
            <person name="Maumus F."/>
            <person name="Otillar R.P."/>
            <person name="Rayko E."/>
            <person name="Salamov A."/>
            <person name="Vandepoele K."/>
            <person name="Beszteri B."/>
            <person name="Gruber A."/>
            <person name="Heijde M."/>
            <person name="Katinka M."/>
            <person name="Mock T."/>
            <person name="Valentin K."/>
            <person name="Verret F."/>
            <person name="Berges J.A."/>
            <person name="Brownlee C."/>
            <person name="Cadoret J.P."/>
            <person name="Chiovitti A."/>
            <person name="Choi C.J."/>
            <person name="Coesel S."/>
            <person name="De Martino A."/>
            <person name="Detter J.C."/>
            <person name="Durkin C."/>
            <person name="Falciatore A."/>
            <person name="Fournet J."/>
            <person name="Haruta M."/>
            <person name="Huysman M.J."/>
            <person name="Jenkins B.D."/>
            <person name="Jiroutova K."/>
            <person name="Jorgensen R.E."/>
            <person name="Joubert Y."/>
            <person name="Kaplan A."/>
            <person name="Kroger N."/>
            <person name="Kroth P.G."/>
            <person name="La Roche J."/>
            <person name="Lindquist E."/>
            <person name="Lommer M."/>
            <person name="Martin-Jezequel V."/>
            <person name="Lopez P.J."/>
            <person name="Lucas S."/>
            <person name="Mangogna M."/>
            <person name="McGinnis K."/>
            <person name="Medlin L.K."/>
            <person name="Montsant A."/>
            <person name="Oudot-Le Secq M.P."/>
            <person name="Napoli C."/>
            <person name="Obornik M."/>
            <person name="Parker M.S."/>
            <person name="Petit J.L."/>
            <person name="Porcel B.M."/>
            <person name="Poulsen N."/>
            <person name="Robison M."/>
            <person name="Rychlewski L."/>
            <person name="Rynearson T.A."/>
            <person name="Schmutz J."/>
            <person name="Shapiro H."/>
            <person name="Siaut M."/>
            <person name="Stanley M."/>
            <person name="Sussman M.R."/>
            <person name="Taylor A.R."/>
            <person name="Vardi A."/>
            <person name="von Dassow P."/>
            <person name="Vyverman W."/>
            <person name="Willis A."/>
            <person name="Wyrwicz L.S."/>
            <person name="Rokhsar D.S."/>
            <person name="Weissenbach J."/>
            <person name="Armbrust E.V."/>
            <person name="Green B.R."/>
            <person name="Van de Peer Y."/>
            <person name="Grigoriev I.V."/>
        </authorList>
    </citation>
    <scope>NUCLEOTIDE SEQUENCE [LARGE SCALE GENOMIC DNA]</scope>
    <source>
        <strain evidence="8 9">CCAP 1055/1</strain>
    </source>
</reference>
<accession>B7FVM9</accession>
<dbReference type="GO" id="GO:0005524">
    <property type="term" value="F:ATP binding"/>
    <property type="evidence" value="ECO:0007669"/>
    <property type="project" value="UniProtKB-KW"/>
</dbReference>
<organism evidence="8 9">
    <name type="scientific">Phaeodactylum tricornutum (strain CCAP 1055/1)</name>
    <dbReference type="NCBI Taxonomy" id="556484"/>
    <lineage>
        <taxon>Eukaryota</taxon>
        <taxon>Sar</taxon>
        <taxon>Stramenopiles</taxon>
        <taxon>Ochrophyta</taxon>
        <taxon>Bacillariophyta</taxon>
        <taxon>Bacillariophyceae</taxon>
        <taxon>Bacillariophycidae</taxon>
        <taxon>Naviculales</taxon>
        <taxon>Phaeodactylaceae</taxon>
        <taxon>Phaeodactylum</taxon>
    </lineage>
</organism>
<keyword evidence="9" id="KW-1185">Reference proteome</keyword>
<dbReference type="GeneID" id="7199897"/>
<dbReference type="SUPFAM" id="SSF52540">
    <property type="entry name" value="P-loop containing nucleoside triphosphate hydrolases"/>
    <property type="match status" value="1"/>
</dbReference>
<dbReference type="Proteomes" id="UP000000759">
    <property type="component" value="Chromosome 5"/>
</dbReference>
<keyword evidence="5" id="KW-0418">Kinase</keyword>
<evidence type="ECO:0000256" key="3">
    <source>
        <dbReference type="ARBA" id="ARBA00022679"/>
    </source>
</evidence>
<dbReference type="InterPro" id="IPR008144">
    <property type="entry name" value="Guanylate_kin-like_dom"/>
</dbReference>
<dbReference type="OrthoDB" id="6334211at2759"/>
<dbReference type="InterPro" id="IPR027417">
    <property type="entry name" value="P-loop_NTPase"/>
</dbReference>
<dbReference type="CDD" id="cd00071">
    <property type="entry name" value="GMPK"/>
    <property type="match status" value="1"/>
</dbReference>
<dbReference type="FunCoup" id="B7FVM9">
    <property type="interactions" value="209"/>
</dbReference>
<evidence type="ECO:0000259" key="7">
    <source>
        <dbReference type="PROSITE" id="PS50052"/>
    </source>
</evidence>
<dbReference type="InterPro" id="IPR008145">
    <property type="entry name" value="GK/Ca_channel_bsu"/>
</dbReference>
<dbReference type="Gene3D" id="3.30.63.10">
    <property type="entry name" value="Guanylate Kinase phosphate binding domain"/>
    <property type="match status" value="1"/>
</dbReference>
<dbReference type="FunFam" id="3.40.50.300:FF:000776">
    <property type="entry name" value="Guanylate kinase 2"/>
    <property type="match status" value="1"/>
</dbReference>
<dbReference type="OMA" id="NFITHEV"/>